<dbReference type="EMBL" id="BNEE01000006">
    <property type="protein sequence ID" value="GHI88318.1"/>
    <property type="molecule type" value="Genomic_DNA"/>
</dbReference>
<organism evidence="2 3">
    <name type="scientific">Streptomyces xanthophaeus</name>
    <dbReference type="NCBI Taxonomy" id="67385"/>
    <lineage>
        <taxon>Bacteria</taxon>
        <taxon>Bacillati</taxon>
        <taxon>Actinomycetota</taxon>
        <taxon>Actinomycetes</taxon>
        <taxon>Kitasatosporales</taxon>
        <taxon>Streptomycetaceae</taxon>
        <taxon>Streptomyces</taxon>
    </lineage>
</organism>
<gene>
    <name evidence="2" type="ORF">Sxan_56820</name>
</gene>
<accession>A0A919H0E4</accession>
<comment type="caution">
    <text evidence="2">The sequence shown here is derived from an EMBL/GenBank/DDBJ whole genome shotgun (WGS) entry which is preliminary data.</text>
</comment>
<sequence>MSHREHPPANSPAFTSAGISPAEPTPAPDGSGALKVVAEGVPSSVRSDPHADDGRRPVAWLHIVAPGRGVTPSVRSWCVCGRDLFAAGQARALALIADHQWHRDVCPQLTHAQERKAA</sequence>
<evidence type="ECO:0000313" key="2">
    <source>
        <dbReference type="EMBL" id="GHI88318.1"/>
    </source>
</evidence>
<evidence type="ECO:0000313" key="3">
    <source>
        <dbReference type="Proteomes" id="UP000600026"/>
    </source>
</evidence>
<name>A0A919H0E4_9ACTN</name>
<dbReference type="AlphaFoldDB" id="A0A919H0E4"/>
<dbReference type="OrthoDB" id="4307204at2"/>
<protein>
    <submittedName>
        <fullName evidence="2">Uncharacterized protein</fullName>
    </submittedName>
</protein>
<reference evidence="2" key="1">
    <citation type="submission" date="2020-09" db="EMBL/GenBank/DDBJ databases">
        <title>Whole genome shotgun sequence of Streptomyces xanthophaeus NBRC 12829.</title>
        <authorList>
            <person name="Komaki H."/>
            <person name="Tamura T."/>
        </authorList>
    </citation>
    <scope>NUCLEOTIDE SEQUENCE</scope>
    <source>
        <strain evidence="2">NBRC 12829</strain>
    </source>
</reference>
<feature type="region of interest" description="Disordered" evidence="1">
    <location>
        <begin position="1"/>
        <end position="54"/>
    </location>
</feature>
<evidence type="ECO:0000256" key="1">
    <source>
        <dbReference type="SAM" id="MobiDB-lite"/>
    </source>
</evidence>
<keyword evidence="3" id="KW-1185">Reference proteome</keyword>
<dbReference type="Proteomes" id="UP000600026">
    <property type="component" value="Unassembled WGS sequence"/>
</dbReference>
<proteinExistence type="predicted"/>